<keyword evidence="9" id="KW-1185">Reference proteome</keyword>
<evidence type="ECO:0000256" key="2">
    <source>
        <dbReference type="ARBA" id="ARBA00022771"/>
    </source>
</evidence>
<evidence type="ECO:0000259" key="7">
    <source>
        <dbReference type="PROSITE" id="PS51999"/>
    </source>
</evidence>
<accession>A0AAV6WLA1</accession>
<dbReference type="Proteomes" id="UP000826271">
    <property type="component" value="Unassembled WGS sequence"/>
</dbReference>
<evidence type="ECO:0000256" key="5">
    <source>
        <dbReference type="SAM" id="MobiDB-lite"/>
    </source>
</evidence>
<reference evidence="8" key="1">
    <citation type="submission" date="2019-10" db="EMBL/GenBank/DDBJ databases">
        <authorList>
            <person name="Zhang R."/>
            <person name="Pan Y."/>
            <person name="Wang J."/>
            <person name="Ma R."/>
            <person name="Yu S."/>
        </authorList>
    </citation>
    <scope>NUCLEOTIDE SEQUENCE</scope>
    <source>
        <strain evidence="8">LA-IB0</strain>
        <tissue evidence="8">Leaf</tissue>
    </source>
</reference>
<keyword evidence="6" id="KW-1133">Transmembrane helix</keyword>
<evidence type="ECO:0000256" key="4">
    <source>
        <dbReference type="PROSITE-ProRule" id="PRU01343"/>
    </source>
</evidence>
<dbReference type="PROSITE" id="PS51999">
    <property type="entry name" value="ZF_GRF"/>
    <property type="match status" value="1"/>
</dbReference>
<feature type="domain" description="GRF-type" evidence="7">
    <location>
        <begin position="33"/>
        <end position="73"/>
    </location>
</feature>
<organism evidence="8 9">
    <name type="scientific">Buddleja alternifolia</name>
    <dbReference type="NCBI Taxonomy" id="168488"/>
    <lineage>
        <taxon>Eukaryota</taxon>
        <taxon>Viridiplantae</taxon>
        <taxon>Streptophyta</taxon>
        <taxon>Embryophyta</taxon>
        <taxon>Tracheophyta</taxon>
        <taxon>Spermatophyta</taxon>
        <taxon>Magnoliopsida</taxon>
        <taxon>eudicotyledons</taxon>
        <taxon>Gunneridae</taxon>
        <taxon>Pentapetalae</taxon>
        <taxon>asterids</taxon>
        <taxon>lamiids</taxon>
        <taxon>Lamiales</taxon>
        <taxon>Scrophulariaceae</taxon>
        <taxon>Buddlejeae</taxon>
        <taxon>Buddleja</taxon>
    </lineage>
</organism>
<dbReference type="AlphaFoldDB" id="A0AAV6WLA1"/>
<keyword evidence="2 4" id="KW-0863">Zinc-finger</keyword>
<dbReference type="InterPro" id="IPR010666">
    <property type="entry name" value="Znf_GRF"/>
</dbReference>
<dbReference type="Pfam" id="PF06839">
    <property type="entry name" value="Zn_ribbon_GRF"/>
    <property type="match status" value="1"/>
</dbReference>
<keyword evidence="3" id="KW-0862">Zinc</keyword>
<evidence type="ECO:0000256" key="3">
    <source>
        <dbReference type="ARBA" id="ARBA00022833"/>
    </source>
</evidence>
<gene>
    <name evidence="8" type="ORF">BUALT_Bualt13G0093000</name>
</gene>
<protein>
    <recommendedName>
        <fullName evidence="7">GRF-type domain-containing protein</fullName>
    </recommendedName>
</protein>
<feature type="region of interest" description="Disordered" evidence="5">
    <location>
        <begin position="1"/>
        <end position="21"/>
    </location>
</feature>
<keyword evidence="1" id="KW-0479">Metal-binding</keyword>
<evidence type="ECO:0000313" key="8">
    <source>
        <dbReference type="EMBL" id="KAG8371489.1"/>
    </source>
</evidence>
<sequence>MTNNSVGGSRSRGSSSSYLSHTGVGVDDDPKYCGCGVLLHTQTLRKKNPGRHFKACPIRGERSCQLFKWLDDDIPPDTLLIIRELEDHSRELRHQLNTLKHRYQTMVCVAAISLIILCLAMIILNVIIPNRLNRLPIGYRI</sequence>
<keyword evidence="6" id="KW-0472">Membrane</keyword>
<comment type="caution">
    <text evidence="8">The sequence shown here is derived from an EMBL/GenBank/DDBJ whole genome shotgun (WGS) entry which is preliminary data.</text>
</comment>
<feature type="transmembrane region" description="Helical" evidence="6">
    <location>
        <begin position="103"/>
        <end position="128"/>
    </location>
</feature>
<evidence type="ECO:0000313" key="9">
    <source>
        <dbReference type="Proteomes" id="UP000826271"/>
    </source>
</evidence>
<evidence type="ECO:0000256" key="1">
    <source>
        <dbReference type="ARBA" id="ARBA00022723"/>
    </source>
</evidence>
<dbReference type="EMBL" id="WHWC01000013">
    <property type="protein sequence ID" value="KAG8371489.1"/>
    <property type="molecule type" value="Genomic_DNA"/>
</dbReference>
<name>A0AAV6WLA1_9LAMI</name>
<keyword evidence="6" id="KW-0812">Transmembrane</keyword>
<proteinExistence type="predicted"/>
<dbReference type="GO" id="GO:0008270">
    <property type="term" value="F:zinc ion binding"/>
    <property type="evidence" value="ECO:0007669"/>
    <property type="project" value="UniProtKB-KW"/>
</dbReference>
<evidence type="ECO:0000256" key="6">
    <source>
        <dbReference type="SAM" id="Phobius"/>
    </source>
</evidence>